<gene>
    <name evidence="2" type="ORF">JZO69_02245</name>
</gene>
<organism evidence="2 3">
    <name type="scientific">Candidatus Enterococcus ikei</name>
    <dbReference type="NCBI Taxonomy" id="2815326"/>
    <lineage>
        <taxon>Bacteria</taxon>
        <taxon>Bacillati</taxon>
        <taxon>Bacillota</taxon>
        <taxon>Bacilli</taxon>
        <taxon>Lactobacillales</taxon>
        <taxon>Enterococcaceae</taxon>
        <taxon>Enterococcus</taxon>
    </lineage>
</organism>
<reference evidence="2 3" key="1">
    <citation type="submission" date="2021-03" db="EMBL/GenBank/DDBJ databases">
        <title>Enterococcal diversity collection.</title>
        <authorList>
            <person name="Gilmore M.S."/>
            <person name="Schwartzman J."/>
            <person name="Van Tyne D."/>
            <person name="Martin M."/>
            <person name="Earl A.M."/>
            <person name="Manson A.L."/>
            <person name="Straub T."/>
            <person name="Salamzade R."/>
            <person name="Saavedra J."/>
            <person name="Lebreton F."/>
            <person name="Prichula J."/>
            <person name="Schaufler K."/>
            <person name="Gaca A."/>
            <person name="Sgardioli B."/>
            <person name="Wagenaar J."/>
            <person name="Strong T."/>
        </authorList>
    </citation>
    <scope>NUCLEOTIDE SEQUENCE [LARGE SCALE GENOMIC DNA]</scope>
    <source>
        <strain evidence="2 3">DIV0869a</strain>
    </source>
</reference>
<evidence type="ECO:0000313" key="3">
    <source>
        <dbReference type="Proteomes" id="UP000664632"/>
    </source>
</evidence>
<keyword evidence="3" id="KW-1185">Reference proteome</keyword>
<keyword evidence="1" id="KW-0812">Transmembrane</keyword>
<feature type="transmembrane region" description="Helical" evidence="1">
    <location>
        <begin position="36"/>
        <end position="58"/>
    </location>
</feature>
<dbReference type="InterPro" id="IPR021529">
    <property type="entry name" value="DUF2798"/>
</dbReference>
<feature type="transmembrane region" description="Helical" evidence="1">
    <location>
        <begin position="121"/>
        <end position="141"/>
    </location>
</feature>
<comment type="caution">
    <text evidence="2">The sequence shown here is derived from an EMBL/GenBank/DDBJ whole genome shotgun (WGS) entry which is preliminary data.</text>
</comment>
<dbReference type="EMBL" id="JAFLWD010000006">
    <property type="protein sequence ID" value="MBO0439179.1"/>
    <property type="molecule type" value="Genomic_DNA"/>
</dbReference>
<evidence type="ECO:0000313" key="2">
    <source>
        <dbReference type="EMBL" id="MBO0439179.1"/>
    </source>
</evidence>
<protein>
    <submittedName>
        <fullName evidence="2">DUF2798 domain-containing protein</fullName>
    </submittedName>
</protein>
<proteinExistence type="predicted"/>
<feature type="transmembrane region" description="Helical" evidence="1">
    <location>
        <begin position="79"/>
        <end position="101"/>
    </location>
</feature>
<dbReference type="Pfam" id="PF11391">
    <property type="entry name" value="DUF2798"/>
    <property type="match status" value="2"/>
</dbReference>
<keyword evidence="1" id="KW-1133">Transmembrane helix</keyword>
<dbReference type="RefSeq" id="WP_207111280.1">
    <property type="nucleotide sequence ID" value="NZ_JAFLWD010000006.1"/>
</dbReference>
<accession>A0ABS3GXK5</accession>
<name>A0ABS3GXK5_9ENTE</name>
<evidence type="ECO:0000256" key="1">
    <source>
        <dbReference type="SAM" id="Phobius"/>
    </source>
</evidence>
<dbReference type="Proteomes" id="UP000664632">
    <property type="component" value="Unassembled WGS sequence"/>
</dbReference>
<keyword evidence="1" id="KW-0472">Membrane</keyword>
<feature type="transmembrane region" description="Helical" evidence="1">
    <location>
        <begin position="9"/>
        <end position="30"/>
    </location>
</feature>
<sequence>MPQNKKEGIFFTTIVCFSMVISMSAYNLLLHGQFSVSNLLGGLVPGFIVAFLFDVLVVSSPAKKIAFALPVNKEKKIHMIIAVSSCMVLGMVFFMSMYGVVMQFGFSENFLRYYVEGFSKNLIMALPLQLLIVGPICRRILSMSRQSSWLKENSPTND</sequence>